<keyword evidence="2" id="KW-0677">Repeat</keyword>
<feature type="domain" description="Rubicon Homology" evidence="5">
    <location>
        <begin position="2"/>
        <end position="118"/>
    </location>
</feature>
<keyword evidence="7" id="KW-1185">Reference proteome</keyword>
<protein>
    <recommendedName>
        <fullName evidence="5">Rubicon Homology domain-containing protein</fullName>
    </recommendedName>
</protein>
<dbReference type="PANTHER" id="PTHR12326">
    <property type="entry name" value="PLECKSTRIN HOMOLOGY DOMAIN CONTAINING PROTEIN"/>
    <property type="match status" value="1"/>
</dbReference>
<evidence type="ECO:0000256" key="1">
    <source>
        <dbReference type="ARBA" id="ARBA00022723"/>
    </source>
</evidence>
<evidence type="ECO:0000313" key="7">
    <source>
        <dbReference type="Proteomes" id="UP001196413"/>
    </source>
</evidence>
<dbReference type="PANTHER" id="PTHR12326:SF3">
    <property type="entry name" value="DIFFERENTIALLY EXPRESSED IN FDCP 8 HOMOLOG"/>
    <property type="match status" value="1"/>
</dbReference>
<comment type="caution">
    <text evidence="6">The sequence shown here is derived from an EMBL/GenBank/DDBJ whole genome shotgun (WGS) entry which is preliminary data.</text>
</comment>
<evidence type="ECO:0000313" key="6">
    <source>
        <dbReference type="EMBL" id="KAJ1370023.1"/>
    </source>
</evidence>
<evidence type="ECO:0000256" key="2">
    <source>
        <dbReference type="ARBA" id="ARBA00022737"/>
    </source>
</evidence>
<dbReference type="Proteomes" id="UP001196413">
    <property type="component" value="Unassembled WGS sequence"/>
</dbReference>
<reference evidence="6" key="1">
    <citation type="submission" date="2021-06" db="EMBL/GenBank/DDBJ databases">
        <title>Parelaphostrongylus tenuis whole genome reference sequence.</title>
        <authorList>
            <person name="Garwood T.J."/>
            <person name="Larsen P.A."/>
            <person name="Fountain-Jones N.M."/>
            <person name="Garbe J.R."/>
            <person name="Macchietto M.G."/>
            <person name="Kania S.A."/>
            <person name="Gerhold R.W."/>
            <person name="Richards J.E."/>
            <person name="Wolf T.M."/>
        </authorList>
    </citation>
    <scope>NUCLEOTIDE SEQUENCE</scope>
    <source>
        <strain evidence="6">MNPRO001-30</strain>
        <tissue evidence="6">Meninges</tissue>
    </source>
</reference>
<proteinExistence type="predicted"/>
<dbReference type="InterPro" id="IPR051366">
    <property type="entry name" value="DEF8"/>
</dbReference>
<organism evidence="6 7">
    <name type="scientific">Parelaphostrongylus tenuis</name>
    <name type="common">Meningeal worm</name>
    <dbReference type="NCBI Taxonomy" id="148309"/>
    <lineage>
        <taxon>Eukaryota</taxon>
        <taxon>Metazoa</taxon>
        <taxon>Ecdysozoa</taxon>
        <taxon>Nematoda</taxon>
        <taxon>Chromadorea</taxon>
        <taxon>Rhabditida</taxon>
        <taxon>Rhabditina</taxon>
        <taxon>Rhabditomorpha</taxon>
        <taxon>Strongyloidea</taxon>
        <taxon>Metastrongylidae</taxon>
        <taxon>Parelaphostrongylus</taxon>
    </lineage>
</organism>
<keyword evidence="4" id="KW-0862">Zinc</keyword>
<evidence type="ECO:0000259" key="5">
    <source>
        <dbReference type="SMART" id="SM01175"/>
    </source>
</evidence>
<evidence type="ECO:0000256" key="3">
    <source>
        <dbReference type="ARBA" id="ARBA00022771"/>
    </source>
</evidence>
<dbReference type="Pfam" id="PF13901">
    <property type="entry name" value="RH_dom"/>
    <property type="match status" value="1"/>
</dbReference>
<dbReference type="GO" id="GO:0008270">
    <property type="term" value="F:zinc ion binding"/>
    <property type="evidence" value="ECO:0007669"/>
    <property type="project" value="UniProtKB-KW"/>
</dbReference>
<accession>A0AAD5R5T9</accession>
<dbReference type="AlphaFoldDB" id="A0AAD5R5T9"/>
<dbReference type="EMBL" id="JAHQIW010006716">
    <property type="protein sequence ID" value="KAJ1370023.1"/>
    <property type="molecule type" value="Genomic_DNA"/>
</dbReference>
<dbReference type="InterPro" id="IPR025258">
    <property type="entry name" value="RH_dom"/>
</dbReference>
<keyword evidence="3" id="KW-0863">Zinc-finger</keyword>
<sequence>NAAKLRILQYLNRHQHFVEGADMYSLADLRELCIGGLLEDLEDIHTVFRRHIEEECEICTGNGFYCELCDDSDGQDQILFPFSKNVSVCQKCFAVFHAKCFEKHNSHCTRCERRTKRAALRQQIFEDEE</sequence>
<gene>
    <name evidence="6" type="ORF">KIN20_031656</name>
</gene>
<name>A0AAD5R5T9_PARTN</name>
<evidence type="ECO:0000256" key="4">
    <source>
        <dbReference type="ARBA" id="ARBA00022833"/>
    </source>
</evidence>
<feature type="non-terminal residue" evidence="6">
    <location>
        <position position="129"/>
    </location>
</feature>
<dbReference type="SMART" id="SM01175">
    <property type="entry name" value="DUF4206"/>
    <property type="match status" value="1"/>
</dbReference>
<keyword evidence="1" id="KW-0479">Metal-binding</keyword>